<dbReference type="GO" id="GO:0055085">
    <property type="term" value="P:transmembrane transport"/>
    <property type="evidence" value="ECO:0007669"/>
    <property type="project" value="UniProtKB-ARBA"/>
</dbReference>
<dbReference type="SUPFAM" id="SSF53822">
    <property type="entry name" value="Periplasmic binding protein-like I"/>
    <property type="match status" value="1"/>
</dbReference>
<dbReference type="OrthoDB" id="245475at2"/>
<sequence>MPRTVFFIICLFYLPSVFAKQSIIFINPGYENTNVTGPFWFEVSQLMRDAAKDFDLDLTIHYANRNHIEMKSLVAKAIEAKPDMLILVDEKSVLTQQLLSLNSTSTPIYFLLNRPSELELKRLIDHGIKIAGSVEPDNKQAGQLLADKLIEKAQYAANFLAINGDYTTHAALDREEGLEQSVQTHENANITAKTVANWSATQAYRLSLGYFSHQSNMNIVWAANDAMALGAITALDELNKRKDVLVGAINWPLRAVSEKIDVTIGGHVTLGAFALVNIYDLLNKHETAPMHHEVAIFSQHNEQTLKLVEQIHSDNLAINFRVFSKSNENPLPFSVESLLLEATKSAL</sequence>
<evidence type="ECO:0000256" key="3">
    <source>
        <dbReference type="ARBA" id="ARBA00022729"/>
    </source>
</evidence>
<dbReference type="Proteomes" id="UP000050378">
    <property type="component" value="Unassembled WGS sequence"/>
</dbReference>
<keyword evidence="3" id="KW-0732">Signal</keyword>
<dbReference type="Pfam" id="PF13407">
    <property type="entry name" value="Peripla_BP_4"/>
    <property type="match status" value="1"/>
</dbReference>
<evidence type="ECO:0000313" key="6">
    <source>
        <dbReference type="Proteomes" id="UP000050378"/>
    </source>
</evidence>
<dbReference type="STRING" id="570156.AOG27_18970"/>
<comment type="caution">
    <text evidence="5">The sequence shown here is derived from an EMBL/GenBank/DDBJ whole genome shotgun (WGS) entry which is preliminary data.</text>
</comment>
<organism evidence="5 6">
    <name type="scientific">Pseudoalteromonas lipolytica</name>
    <dbReference type="NCBI Taxonomy" id="570156"/>
    <lineage>
        <taxon>Bacteria</taxon>
        <taxon>Pseudomonadati</taxon>
        <taxon>Pseudomonadota</taxon>
        <taxon>Gammaproteobacteria</taxon>
        <taxon>Alteromonadales</taxon>
        <taxon>Pseudoalteromonadaceae</taxon>
        <taxon>Pseudoalteromonas</taxon>
    </lineage>
</organism>
<dbReference type="CDD" id="cd06324">
    <property type="entry name" value="PBP1_ABC_sugar_binding-like"/>
    <property type="match status" value="1"/>
</dbReference>
<feature type="domain" description="Periplasmic binding protein" evidence="4">
    <location>
        <begin position="35"/>
        <end position="247"/>
    </location>
</feature>
<dbReference type="PANTHER" id="PTHR46847">
    <property type="entry name" value="D-ALLOSE-BINDING PERIPLASMIC PROTEIN-RELATED"/>
    <property type="match status" value="1"/>
</dbReference>
<evidence type="ECO:0000256" key="2">
    <source>
        <dbReference type="ARBA" id="ARBA00007639"/>
    </source>
</evidence>
<accession>A0A0P7EAL1</accession>
<protein>
    <recommendedName>
        <fullName evidence="4">Periplasmic binding protein domain-containing protein</fullName>
    </recommendedName>
</protein>
<dbReference type="RefSeq" id="WP_054554563.1">
    <property type="nucleotide sequence ID" value="NZ_LJTC01000015.1"/>
</dbReference>
<evidence type="ECO:0000259" key="4">
    <source>
        <dbReference type="Pfam" id="PF13407"/>
    </source>
</evidence>
<comment type="similarity">
    <text evidence="2">Belongs to the bacterial solute-binding protein 2 family.</text>
</comment>
<dbReference type="InterPro" id="IPR028082">
    <property type="entry name" value="Peripla_BP_I"/>
</dbReference>
<comment type="subcellular location">
    <subcellularLocation>
        <location evidence="1">Cell envelope</location>
    </subcellularLocation>
</comment>
<dbReference type="EMBL" id="LJTC01000015">
    <property type="protein sequence ID" value="KPM80781.1"/>
    <property type="molecule type" value="Genomic_DNA"/>
</dbReference>
<name>A0A0P7EAL1_9GAMM</name>
<dbReference type="InterPro" id="IPR025997">
    <property type="entry name" value="SBP_2_dom"/>
</dbReference>
<dbReference type="AlphaFoldDB" id="A0A0P7EAL1"/>
<proteinExistence type="inferred from homology"/>
<dbReference type="PATRIC" id="fig|570156.3.peg.1719"/>
<dbReference type="GO" id="GO:0030246">
    <property type="term" value="F:carbohydrate binding"/>
    <property type="evidence" value="ECO:0007669"/>
    <property type="project" value="UniProtKB-ARBA"/>
</dbReference>
<evidence type="ECO:0000313" key="5">
    <source>
        <dbReference type="EMBL" id="KPM80781.1"/>
    </source>
</evidence>
<dbReference type="PANTHER" id="PTHR46847:SF2">
    <property type="entry name" value="ABC TRANSPORTER SUGAR-BINDING PROTEIN"/>
    <property type="match status" value="1"/>
</dbReference>
<gene>
    <name evidence="5" type="ORF">AOG27_18970</name>
</gene>
<reference evidence="5 6" key="1">
    <citation type="submission" date="2015-09" db="EMBL/GenBank/DDBJ databases">
        <title>Draft Genome Sequence of Pseudoalteromonas lipolytica UCD-48B.</title>
        <authorList>
            <person name="Krusor M."/>
            <person name="Coil D.A."/>
            <person name="Lang J.M."/>
            <person name="Eisen J.A."/>
            <person name="Alexiev A."/>
        </authorList>
    </citation>
    <scope>NUCLEOTIDE SEQUENCE [LARGE SCALE GENOMIC DNA]</scope>
    <source>
        <strain evidence="5 6">UCD-48B</strain>
    </source>
</reference>
<evidence type="ECO:0000256" key="1">
    <source>
        <dbReference type="ARBA" id="ARBA00004196"/>
    </source>
</evidence>
<dbReference type="Gene3D" id="3.40.50.2300">
    <property type="match status" value="2"/>
</dbReference>
<dbReference type="GO" id="GO:0030313">
    <property type="term" value="C:cell envelope"/>
    <property type="evidence" value="ECO:0007669"/>
    <property type="project" value="UniProtKB-SubCell"/>
</dbReference>